<dbReference type="AlphaFoldDB" id="A0A4Z0D1D9"/>
<evidence type="ECO:0000256" key="6">
    <source>
        <dbReference type="ARBA" id="ARBA00023306"/>
    </source>
</evidence>
<keyword evidence="6" id="KW-0131">Cell cycle</keyword>
<feature type="region of interest" description="Disordered" evidence="7">
    <location>
        <begin position="152"/>
        <end position="190"/>
    </location>
</feature>
<dbReference type="InterPro" id="IPR019933">
    <property type="entry name" value="DivIVA_domain"/>
</dbReference>
<dbReference type="InterPro" id="IPR007793">
    <property type="entry name" value="DivIVA_fam"/>
</dbReference>
<keyword evidence="3" id="KW-0963">Cytoplasm</keyword>
<dbReference type="Pfam" id="PF05103">
    <property type="entry name" value="DivIVA"/>
    <property type="match status" value="1"/>
</dbReference>
<evidence type="ECO:0000313" key="9">
    <source>
        <dbReference type="Proteomes" id="UP000298381"/>
    </source>
</evidence>
<sequence length="190" mass="22389">MLTPLDIQNKTFKKSLFGYNKKAVSTFLSEIIEDYEKIYRENIEYKDKISMLSEQIRQFNSMEETLKSTLLIAQKTAEEVTLNARRKADIIIEEAEFEKNSIIQKAHEDVKIIKEEYEYIQKEIYIFKTRLESFLEAQKLSLNEFYNDINNSNSHYEDDNSNGKNEYNTENEEKSDKIGLFSGQSETNSQ</sequence>
<keyword evidence="4" id="KW-0132">Cell division</keyword>
<dbReference type="Gene3D" id="6.10.250.660">
    <property type="match status" value="1"/>
</dbReference>
<comment type="caution">
    <text evidence="8">The sequence shown here is derived from an EMBL/GenBank/DDBJ whole genome shotgun (WGS) entry which is preliminary data.</text>
</comment>
<protein>
    <submittedName>
        <fullName evidence="8">DivIVA domain-containing protein</fullName>
    </submittedName>
</protein>
<comment type="subcellular location">
    <subcellularLocation>
        <location evidence="1">Cytoplasm</location>
    </subcellularLocation>
</comment>
<evidence type="ECO:0000256" key="3">
    <source>
        <dbReference type="ARBA" id="ARBA00022490"/>
    </source>
</evidence>
<dbReference type="NCBIfam" id="TIGR03544">
    <property type="entry name" value="DivI1A_domain"/>
    <property type="match status" value="1"/>
</dbReference>
<evidence type="ECO:0000313" key="8">
    <source>
        <dbReference type="EMBL" id="TFZ39560.1"/>
    </source>
</evidence>
<evidence type="ECO:0000256" key="5">
    <source>
        <dbReference type="ARBA" id="ARBA00023054"/>
    </source>
</evidence>
<evidence type="ECO:0000256" key="1">
    <source>
        <dbReference type="ARBA" id="ARBA00004496"/>
    </source>
</evidence>
<gene>
    <name evidence="8" type="ORF">E4100_08010</name>
</gene>
<evidence type="ECO:0000256" key="4">
    <source>
        <dbReference type="ARBA" id="ARBA00022618"/>
    </source>
</evidence>
<dbReference type="GO" id="GO:0005737">
    <property type="term" value="C:cytoplasm"/>
    <property type="evidence" value="ECO:0007669"/>
    <property type="project" value="UniProtKB-SubCell"/>
</dbReference>
<dbReference type="PANTHER" id="PTHR35794">
    <property type="entry name" value="CELL DIVISION PROTEIN DIVIVA"/>
    <property type="match status" value="1"/>
</dbReference>
<evidence type="ECO:0000256" key="7">
    <source>
        <dbReference type="SAM" id="MobiDB-lite"/>
    </source>
</evidence>
<comment type="similarity">
    <text evidence="2">Belongs to the DivIVA family.</text>
</comment>
<keyword evidence="9" id="KW-1185">Reference proteome</keyword>
<dbReference type="RefSeq" id="WP_135271524.1">
    <property type="nucleotide sequence ID" value="NZ_SRIB01000011.1"/>
</dbReference>
<dbReference type="EMBL" id="SRIB01000011">
    <property type="protein sequence ID" value="TFZ39560.1"/>
    <property type="molecule type" value="Genomic_DNA"/>
</dbReference>
<dbReference type="PANTHER" id="PTHR35794:SF2">
    <property type="entry name" value="CELL DIVISION PROTEIN DIVIVA"/>
    <property type="match status" value="1"/>
</dbReference>
<proteinExistence type="inferred from homology"/>
<reference evidence="8 9" key="1">
    <citation type="submission" date="2019-03" db="EMBL/GenBank/DDBJ databases">
        <title>Draft genome sequence data and analysis of a Fermenting Bacterium, Soehngenia longevitae strain 1933PT, isolated from petroleum reservoir in Azerbaijan.</title>
        <authorList>
            <person name="Grouzdev D.S."/>
            <person name="Bidzhieva S.K."/>
            <person name="Sokolova D.S."/>
            <person name="Tourova T.P."/>
            <person name="Poltaraus A.B."/>
            <person name="Nazina T.N."/>
        </authorList>
    </citation>
    <scope>NUCLEOTIDE SEQUENCE [LARGE SCALE GENOMIC DNA]</scope>
    <source>
        <strain evidence="8 9">1933P</strain>
    </source>
</reference>
<keyword evidence="5" id="KW-0175">Coiled coil</keyword>
<name>A0A4Z0D1D9_9FIRM</name>
<organism evidence="8 9">
    <name type="scientific">Soehngenia longivitae</name>
    <dbReference type="NCBI Taxonomy" id="2562294"/>
    <lineage>
        <taxon>Bacteria</taxon>
        <taxon>Bacillati</taxon>
        <taxon>Bacillota</taxon>
        <taxon>Tissierellia</taxon>
        <taxon>Tissierellales</taxon>
        <taxon>Tissierellaceae</taxon>
        <taxon>Soehngenia</taxon>
    </lineage>
</organism>
<accession>A0A4Z0D1D9</accession>
<evidence type="ECO:0000256" key="2">
    <source>
        <dbReference type="ARBA" id="ARBA00009008"/>
    </source>
</evidence>
<dbReference type="OrthoDB" id="9815492at2"/>
<dbReference type="GO" id="GO:0051301">
    <property type="term" value="P:cell division"/>
    <property type="evidence" value="ECO:0007669"/>
    <property type="project" value="UniProtKB-KW"/>
</dbReference>
<dbReference type="Proteomes" id="UP000298381">
    <property type="component" value="Unassembled WGS sequence"/>
</dbReference>